<dbReference type="PANTHER" id="PTHR31321:SF57">
    <property type="entry name" value="PECTINESTERASE 53-RELATED"/>
    <property type="match status" value="1"/>
</dbReference>
<dbReference type="GO" id="GO:0009279">
    <property type="term" value="C:cell outer membrane"/>
    <property type="evidence" value="ECO:0007669"/>
    <property type="project" value="TreeGrafter"/>
</dbReference>
<dbReference type="InterPro" id="IPR011050">
    <property type="entry name" value="Pectin_lyase_fold/virulence"/>
</dbReference>
<organism evidence="5 7">
    <name type="scientific">Phocaeicola vulgatus</name>
    <name type="common">Bacteroides vulgatus</name>
    <dbReference type="NCBI Taxonomy" id="821"/>
    <lineage>
        <taxon>Bacteria</taxon>
        <taxon>Pseudomonadati</taxon>
        <taxon>Bacteroidota</taxon>
        <taxon>Bacteroidia</taxon>
        <taxon>Bacteroidales</taxon>
        <taxon>Bacteroidaceae</taxon>
        <taxon>Phocaeicola</taxon>
    </lineage>
</organism>
<feature type="domain" description="Pectinesterase catalytic" evidence="4">
    <location>
        <begin position="38"/>
        <end position="106"/>
    </location>
</feature>
<dbReference type="InterPro" id="IPR000070">
    <property type="entry name" value="Pectinesterase_cat"/>
</dbReference>
<proteinExistence type="inferred from homology"/>
<comment type="similarity">
    <text evidence="1">Belongs to the pectinesterase family.</text>
</comment>
<dbReference type="Gene3D" id="2.160.20.10">
    <property type="entry name" value="Single-stranded right-handed beta-helix, Pectin lyase-like"/>
    <property type="match status" value="1"/>
</dbReference>
<sequence length="443" mass="49768">MRTSKIQFPKRFSFFFLLFCILGIMGYARSQQNTIFHAVVAKDGTGDYTTVQSAIDAVPENLKSPWLIFVKNGSYEEQVIIPQNKPFIHLIGQDKERTIIHLKLNVGGKPDANTKDLAYWHYSVHNPKSAVSHFEGAVVNINASDFYSENISYVNDWGLEAQNGPQALALKTKADRIAFYNCKFRSFQDTWMTTTRDADRHYVKECWLEGAVDYFYGGGNALVEESTLYNVRSGSVIVAPCHESVKYGYVFRNCVIDGNEQAADGKLKLGRPWHNSPKAVYINTLVKIPLAPEGWTNMGTIPALFAEYNSMDMNGKTLDLSCRKTEYETGGKEKRKGECRATITSNEAALYTYENIIKSKDGWDPRSMMEQLPAPAHIRWEQDGLKWDAVPGALGYVLDVNGKIVDITSDTQSLWKSDMKGVVLLIRAVNRNGTLGEQGVCYL</sequence>
<comment type="caution">
    <text evidence="5">The sequence shown here is derived from an EMBL/GenBank/DDBJ whole genome shotgun (WGS) entry which is preliminary data.</text>
</comment>
<reference evidence="6" key="2">
    <citation type="submission" date="2022-01" db="EMBL/GenBank/DDBJ databases">
        <title>Collection of gut derived symbiotic bacterial strains cultured from healthy donors.</title>
        <authorList>
            <person name="Lin H."/>
            <person name="Kohout C."/>
            <person name="Waligurski E."/>
            <person name="Pamer E.G."/>
        </authorList>
    </citation>
    <scope>NUCLEOTIDE SEQUENCE</scope>
    <source>
        <strain evidence="6">DFI.6.72</strain>
    </source>
</reference>
<dbReference type="SUPFAM" id="SSF51126">
    <property type="entry name" value="Pectin lyase-like"/>
    <property type="match status" value="1"/>
</dbReference>
<dbReference type="Pfam" id="PF01095">
    <property type="entry name" value="Pectinesterase"/>
    <property type="match status" value="2"/>
</dbReference>
<reference evidence="5 7" key="1">
    <citation type="journal article" date="2019" name="Nat. Med.">
        <title>A library of human gut bacterial isolates paired with longitudinal multiomics data enables mechanistic microbiome research.</title>
        <authorList>
            <person name="Poyet M."/>
            <person name="Groussin M."/>
            <person name="Gibbons S.M."/>
            <person name="Avila-Pacheco J."/>
            <person name="Jiang X."/>
            <person name="Kearney S.M."/>
            <person name="Perrotta A.R."/>
            <person name="Berdy B."/>
            <person name="Zhao S."/>
            <person name="Lieberman T.D."/>
            <person name="Swanson P.K."/>
            <person name="Smith M."/>
            <person name="Roesemann S."/>
            <person name="Alexander J.E."/>
            <person name="Rich S.A."/>
            <person name="Livny J."/>
            <person name="Vlamakis H."/>
            <person name="Clish C."/>
            <person name="Bullock K."/>
            <person name="Deik A."/>
            <person name="Scott J."/>
            <person name="Pierce K.A."/>
            <person name="Xavier R.J."/>
            <person name="Alm E.J."/>
        </authorList>
    </citation>
    <scope>NUCLEOTIDE SEQUENCE [LARGE SCALE GENOMIC DNA]</scope>
    <source>
        <strain evidence="5 7">BIOML-A110</strain>
    </source>
</reference>
<name>A0A174SUM8_PHOVU</name>
<evidence type="ECO:0000256" key="1">
    <source>
        <dbReference type="ARBA" id="ARBA00008891"/>
    </source>
</evidence>
<gene>
    <name evidence="5" type="ORF">GAY76_20005</name>
    <name evidence="6" type="ORF">L0N01_13135</name>
</gene>
<dbReference type="PANTHER" id="PTHR31321">
    <property type="entry name" value="ACYL-COA THIOESTER HYDROLASE YBHC-RELATED"/>
    <property type="match status" value="1"/>
</dbReference>
<feature type="domain" description="Pectinesterase catalytic" evidence="4">
    <location>
        <begin position="130"/>
        <end position="304"/>
    </location>
</feature>
<dbReference type="GO" id="GO:0042545">
    <property type="term" value="P:cell wall modification"/>
    <property type="evidence" value="ECO:0007669"/>
    <property type="project" value="InterPro"/>
</dbReference>
<evidence type="ECO:0000259" key="4">
    <source>
        <dbReference type="Pfam" id="PF01095"/>
    </source>
</evidence>
<dbReference type="EMBL" id="JAKNGO010000030">
    <property type="protein sequence ID" value="MCG4689550.1"/>
    <property type="molecule type" value="Genomic_DNA"/>
</dbReference>
<dbReference type="InterPro" id="IPR012334">
    <property type="entry name" value="Pectin_lyas_fold"/>
</dbReference>
<protein>
    <submittedName>
        <fullName evidence="5">Pectin esterase</fullName>
    </submittedName>
    <submittedName>
        <fullName evidence="6">Pectinesterase family protein</fullName>
    </submittedName>
</protein>
<dbReference type="AlphaFoldDB" id="A0A174SUM8"/>
<dbReference type="EMBL" id="WDAX01000068">
    <property type="protein sequence ID" value="KAB6567571.1"/>
    <property type="molecule type" value="Genomic_DNA"/>
</dbReference>
<dbReference type="GO" id="GO:0030599">
    <property type="term" value="F:pectinesterase activity"/>
    <property type="evidence" value="ECO:0007669"/>
    <property type="project" value="InterPro"/>
</dbReference>
<accession>A0A174SUM8</accession>
<evidence type="ECO:0000313" key="5">
    <source>
        <dbReference type="EMBL" id="KAB6567571.1"/>
    </source>
</evidence>
<keyword evidence="2" id="KW-0378">Hydrolase</keyword>
<dbReference type="RefSeq" id="WP_081028105.1">
    <property type="nucleotide sequence ID" value="NZ_CAXKYE010000033.1"/>
</dbReference>
<dbReference type="Proteomes" id="UP001200843">
    <property type="component" value="Unassembled WGS sequence"/>
</dbReference>
<evidence type="ECO:0000256" key="2">
    <source>
        <dbReference type="ARBA" id="ARBA00022801"/>
    </source>
</evidence>
<dbReference type="Proteomes" id="UP000462922">
    <property type="component" value="Unassembled WGS sequence"/>
</dbReference>
<evidence type="ECO:0000313" key="6">
    <source>
        <dbReference type="EMBL" id="MCG4689550.1"/>
    </source>
</evidence>
<keyword evidence="3" id="KW-0063">Aspartyl esterase</keyword>
<evidence type="ECO:0000256" key="3">
    <source>
        <dbReference type="ARBA" id="ARBA00023085"/>
    </source>
</evidence>
<evidence type="ECO:0000313" key="7">
    <source>
        <dbReference type="Proteomes" id="UP000462922"/>
    </source>
</evidence>